<protein>
    <submittedName>
        <fullName evidence="1">Uncharacterized protein</fullName>
    </submittedName>
</protein>
<reference evidence="1" key="3">
    <citation type="submission" date="2015-04" db="UniProtKB">
        <authorList>
            <consortium name="EnsemblPlants"/>
        </authorList>
    </citation>
    <scope>IDENTIFICATION</scope>
</reference>
<dbReference type="AlphaFoldDB" id="A0A0D9XWZ5"/>
<evidence type="ECO:0000313" key="1">
    <source>
        <dbReference type="EnsemblPlants" id="LPERR12G03030.1"/>
    </source>
</evidence>
<name>A0A0D9XWZ5_9ORYZ</name>
<sequence>MCVQNSRCDDQPCYIRIRENGGIVPPKKQRSPKSPATCEGTCTRKKYRKRKGWQAGYHDENLKLLIDFVRTVC</sequence>
<dbReference type="Proteomes" id="UP000032180">
    <property type="component" value="Chromosome 12"/>
</dbReference>
<dbReference type="Gramene" id="LPERR12G03030.1">
    <property type="protein sequence ID" value="LPERR12G03030.1"/>
    <property type="gene ID" value="LPERR12G03030"/>
</dbReference>
<accession>A0A0D9XWZ5</accession>
<organism evidence="1 2">
    <name type="scientific">Leersia perrieri</name>
    <dbReference type="NCBI Taxonomy" id="77586"/>
    <lineage>
        <taxon>Eukaryota</taxon>
        <taxon>Viridiplantae</taxon>
        <taxon>Streptophyta</taxon>
        <taxon>Embryophyta</taxon>
        <taxon>Tracheophyta</taxon>
        <taxon>Spermatophyta</taxon>
        <taxon>Magnoliopsida</taxon>
        <taxon>Liliopsida</taxon>
        <taxon>Poales</taxon>
        <taxon>Poaceae</taxon>
        <taxon>BOP clade</taxon>
        <taxon>Oryzoideae</taxon>
        <taxon>Oryzeae</taxon>
        <taxon>Oryzinae</taxon>
        <taxon>Leersia</taxon>
    </lineage>
</organism>
<dbReference type="HOGENOM" id="CLU_2708381_0_0_1"/>
<evidence type="ECO:0000313" key="2">
    <source>
        <dbReference type="Proteomes" id="UP000032180"/>
    </source>
</evidence>
<dbReference type="EnsemblPlants" id="LPERR12G03030.1">
    <property type="protein sequence ID" value="LPERR12G03030.1"/>
    <property type="gene ID" value="LPERR12G03030"/>
</dbReference>
<keyword evidence="2" id="KW-1185">Reference proteome</keyword>
<reference evidence="2" key="2">
    <citation type="submission" date="2013-12" db="EMBL/GenBank/DDBJ databases">
        <authorList>
            <person name="Yu Y."/>
            <person name="Lee S."/>
            <person name="de Baynast K."/>
            <person name="Wissotski M."/>
            <person name="Liu L."/>
            <person name="Talag J."/>
            <person name="Goicoechea J."/>
            <person name="Angelova A."/>
            <person name="Jetty R."/>
            <person name="Kudrna D."/>
            <person name="Golser W."/>
            <person name="Rivera L."/>
            <person name="Zhang J."/>
            <person name="Wing R."/>
        </authorList>
    </citation>
    <scope>NUCLEOTIDE SEQUENCE</scope>
</reference>
<proteinExistence type="predicted"/>
<reference evidence="1 2" key="1">
    <citation type="submission" date="2012-08" db="EMBL/GenBank/DDBJ databases">
        <title>Oryza genome evolution.</title>
        <authorList>
            <person name="Wing R.A."/>
        </authorList>
    </citation>
    <scope>NUCLEOTIDE SEQUENCE</scope>
</reference>